<dbReference type="Pfam" id="PF00276">
    <property type="entry name" value="Ribosomal_L23"/>
    <property type="match status" value="1"/>
</dbReference>
<dbReference type="NCBIfam" id="NF004363">
    <property type="entry name" value="PRK05738.2-4"/>
    <property type="match status" value="1"/>
</dbReference>
<organism evidence="6 7">
    <name type="scientific">Candidatus Magasanikbacteria bacterium CG11_big_fil_rev_8_21_14_0_20_39_34</name>
    <dbReference type="NCBI Taxonomy" id="1974653"/>
    <lineage>
        <taxon>Bacteria</taxon>
        <taxon>Candidatus Magasanikiibacteriota</taxon>
    </lineage>
</organism>
<dbReference type="SUPFAM" id="SSF54189">
    <property type="entry name" value="Ribosomal proteins S24e, L23 and L15e"/>
    <property type="match status" value="1"/>
</dbReference>
<evidence type="ECO:0000256" key="1">
    <source>
        <dbReference type="ARBA" id="ARBA00006700"/>
    </source>
</evidence>
<dbReference type="GO" id="GO:0003735">
    <property type="term" value="F:structural constituent of ribosome"/>
    <property type="evidence" value="ECO:0007669"/>
    <property type="project" value="InterPro"/>
</dbReference>
<dbReference type="InterPro" id="IPR012677">
    <property type="entry name" value="Nucleotide-bd_a/b_plait_sf"/>
</dbReference>
<name>A0A2H0N3S5_9BACT</name>
<comment type="subunit">
    <text evidence="4">Part of the 50S ribosomal subunit. Contacts protein L29, and trigger factor when it is bound to the ribosome.</text>
</comment>
<proteinExistence type="inferred from homology"/>
<dbReference type="GO" id="GO:0006412">
    <property type="term" value="P:translation"/>
    <property type="evidence" value="ECO:0007669"/>
    <property type="project" value="UniProtKB-UniRule"/>
</dbReference>
<evidence type="ECO:0000256" key="2">
    <source>
        <dbReference type="ARBA" id="ARBA00022980"/>
    </source>
</evidence>
<keyword evidence="2 4" id="KW-0689">Ribosomal protein</keyword>
<dbReference type="HAMAP" id="MF_01369_B">
    <property type="entry name" value="Ribosomal_uL23_B"/>
    <property type="match status" value="1"/>
</dbReference>
<comment type="similarity">
    <text evidence="1 4">Belongs to the universal ribosomal protein uL23 family.</text>
</comment>
<feature type="compositionally biased region" description="Basic and acidic residues" evidence="5">
    <location>
        <begin position="8"/>
        <end position="17"/>
    </location>
</feature>
<sequence>MGILKKLTKNETEEKVQAEPQIKAASPSKKSPSDKQTKTRKTAIGINEAYRILVRPLVSEKTNTQESQGKYTFIISPTASKVEVKKAVQAVYGVLPSRVNISNVEGKKVRSGRFTGRRNDYKKAIVSVKKGERLDIHAGL</sequence>
<evidence type="ECO:0000313" key="6">
    <source>
        <dbReference type="EMBL" id="PIR03553.1"/>
    </source>
</evidence>
<feature type="region of interest" description="Disordered" evidence="5">
    <location>
        <begin position="1"/>
        <end position="41"/>
    </location>
</feature>
<dbReference type="Proteomes" id="UP000229600">
    <property type="component" value="Unassembled WGS sequence"/>
</dbReference>
<keyword evidence="4" id="KW-0694">RNA-binding</keyword>
<evidence type="ECO:0000256" key="4">
    <source>
        <dbReference type="HAMAP-Rule" id="MF_01369"/>
    </source>
</evidence>
<protein>
    <recommendedName>
        <fullName evidence="4">Large ribosomal subunit protein uL23</fullName>
    </recommendedName>
</protein>
<comment type="function">
    <text evidence="4">One of the early assembly proteins it binds 23S rRNA. One of the proteins that surrounds the polypeptide exit tunnel on the outside of the ribosome. Forms the main docking site for trigger factor binding to the ribosome.</text>
</comment>
<dbReference type="AlphaFoldDB" id="A0A2H0N3S5"/>
<dbReference type="GO" id="GO:0019843">
    <property type="term" value="F:rRNA binding"/>
    <property type="evidence" value="ECO:0007669"/>
    <property type="project" value="UniProtKB-UniRule"/>
</dbReference>
<evidence type="ECO:0000256" key="5">
    <source>
        <dbReference type="SAM" id="MobiDB-lite"/>
    </source>
</evidence>
<reference evidence="6 7" key="1">
    <citation type="submission" date="2017-09" db="EMBL/GenBank/DDBJ databases">
        <title>Depth-based differentiation of microbial function through sediment-hosted aquifers and enrichment of novel symbionts in the deep terrestrial subsurface.</title>
        <authorList>
            <person name="Probst A.J."/>
            <person name="Ladd B."/>
            <person name="Jarett J.K."/>
            <person name="Geller-Mcgrath D.E."/>
            <person name="Sieber C.M."/>
            <person name="Emerson J.B."/>
            <person name="Anantharaman K."/>
            <person name="Thomas B.C."/>
            <person name="Malmstrom R."/>
            <person name="Stieglmeier M."/>
            <person name="Klingl A."/>
            <person name="Woyke T."/>
            <person name="Ryan C.M."/>
            <person name="Banfield J.F."/>
        </authorList>
    </citation>
    <scope>NUCLEOTIDE SEQUENCE [LARGE SCALE GENOMIC DNA]</scope>
    <source>
        <strain evidence="6">CG11_big_fil_rev_8_21_14_0_20_39_34</strain>
    </source>
</reference>
<evidence type="ECO:0000313" key="7">
    <source>
        <dbReference type="Proteomes" id="UP000229600"/>
    </source>
</evidence>
<gene>
    <name evidence="4" type="primary">rplW</name>
    <name evidence="6" type="ORF">COV59_05175</name>
</gene>
<dbReference type="GO" id="GO:1990904">
    <property type="term" value="C:ribonucleoprotein complex"/>
    <property type="evidence" value="ECO:0007669"/>
    <property type="project" value="UniProtKB-KW"/>
</dbReference>
<evidence type="ECO:0000256" key="3">
    <source>
        <dbReference type="ARBA" id="ARBA00023274"/>
    </source>
</evidence>
<dbReference type="InterPro" id="IPR013025">
    <property type="entry name" value="Ribosomal_uL23-like"/>
</dbReference>
<dbReference type="EMBL" id="PCWN01000011">
    <property type="protein sequence ID" value="PIR03553.1"/>
    <property type="molecule type" value="Genomic_DNA"/>
</dbReference>
<comment type="caution">
    <text evidence="6">The sequence shown here is derived from an EMBL/GenBank/DDBJ whole genome shotgun (WGS) entry which is preliminary data.</text>
</comment>
<accession>A0A2H0N3S5</accession>
<dbReference type="InterPro" id="IPR012678">
    <property type="entry name" value="Ribosomal_uL23/eL15/eS24_sf"/>
</dbReference>
<dbReference type="GO" id="GO:0005840">
    <property type="term" value="C:ribosome"/>
    <property type="evidence" value="ECO:0007669"/>
    <property type="project" value="UniProtKB-KW"/>
</dbReference>
<keyword evidence="3 4" id="KW-0687">Ribonucleoprotein</keyword>
<keyword evidence="4" id="KW-0699">rRNA-binding</keyword>
<dbReference type="Gene3D" id="3.30.70.330">
    <property type="match status" value="1"/>
</dbReference>